<dbReference type="GO" id="GO:0016020">
    <property type="term" value="C:membrane"/>
    <property type="evidence" value="ECO:0007669"/>
    <property type="project" value="TreeGrafter"/>
</dbReference>
<dbReference type="eggNOG" id="COG0726">
    <property type="taxonomic scope" value="Bacteria"/>
</dbReference>
<dbReference type="CDD" id="cd10948">
    <property type="entry name" value="CE4_BsPdaA_like"/>
    <property type="match status" value="1"/>
</dbReference>
<evidence type="ECO:0000313" key="2">
    <source>
        <dbReference type="EMBL" id="EDM86672.1"/>
    </source>
</evidence>
<reference evidence="2 3" key="2">
    <citation type="submission" date="2007-04" db="EMBL/GenBank/DDBJ databases">
        <title>Draft genome sequence of Ruminococcus obeum (ATCC 29174).</title>
        <authorList>
            <person name="Sudarsanam P."/>
            <person name="Ley R."/>
            <person name="Guruge J."/>
            <person name="Turnbaugh P.J."/>
            <person name="Mahowald M."/>
            <person name="Liep D."/>
            <person name="Gordon J."/>
        </authorList>
    </citation>
    <scope>NUCLEOTIDE SEQUENCE [LARGE SCALE GENOMIC DNA]</scope>
    <source>
        <strain evidence="2 3">ATCC 29174</strain>
    </source>
</reference>
<dbReference type="GO" id="GO:0005975">
    <property type="term" value="P:carbohydrate metabolic process"/>
    <property type="evidence" value="ECO:0007669"/>
    <property type="project" value="InterPro"/>
</dbReference>
<evidence type="ECO:0000259" key="1">
    <source>
        <dbReference type="PROSITE" id="PS51677"/>
    </source>
</evidence>
<dbReference type="EMBL" id="AAVO02000013">
    <property type="protein sequence ID" value="EDM86672.1"/>
    <property type="molecule type" value="Genomic_DNA"/>
</dbReference>
<dbReference type="InterPro" id="IPR014235">
    <property type="entry name" value="Spore_PdaA"/>
</dbReference>
<dbReference type="PROSITE" id="PS51677">
    <property type="entry name" value="NODB"/>
    <property type="match status" value="1"/>
</dbReference>
<dbReference type="InterPro" id="IPR002509">
    <property type="entry name" value="NODB_dom"/>
</dbReference>
<comment type="caution">
    <text evidence="2">The sequence shown here is derived from an EMBL/GenBank/DDBJ whole genome shotgun (WGS) entry which is preliminary data.</text>
</comment>
<name>A5ZUY7_9FIRM</name>
<dbReference type="AlphaFoldDB" id="A5ZUY7"/>
<dbReference type="GO" id="GO:0016810">
    <property type="term" value="F:hydrolase activity, acting on carbon-nitrogen (but not peptide) bonds"/>
    <property type="evidence" value="ECO:0007669"/>
    <property type="project" value="InterPro"/>
</dbReference>
<dbReference type="PANTHER" id="PTHR10587:SF78">
    <property type="entry name" value="PEPTIDOGLYCAN-N-ACETYLMURAMIC ACID DEACETYLASE PDAA"/>
    <property type="match status" value="1"/>
</dbReference>
<dbReference type="Pfam" id="PF01522">
    <property type="entry name" value="Polysacc_deac_1"/>
    <property type="match status" value="1"/>
</dbReference>
<dbReference type="PANTHER" id="PTHR10587">
    <property type="entry name" value="GLYCOSYL TRANSFERASE-RELATED"/>
    <property type="match status" value="1"/>
</dbReference>
<dbReference type="Proteomes" id="UP000006002">
    <property type="component" value="Unassembled WGS sequence"/>
</dbReference>
<dbReference type="SUPFAM" id="SSF88713">
    <property type="entry name" value="Glycoside hydrolase/deacetylase"/>
    <property type="match status" value="1"/>
</dbReference>
<dbReference type="InterPro" id="IPR011330">
    <property type="entry name" value="Glyco_hydro/deAcase_b/a-brl"/>
</dbReference>
<accession>A5ZUY7</accession>
<sequence length="294" mass="32832">MALNFCLFAYILSRSSIGDTMSSSHNYPLIPRLLFLLAGAFILGGQAGKLHSWQKTQATSASLLSESTSWGLSFQKEGERPVGNATINALGKYHAYYAEDTNERKIYLTFDAGYENGNTPRILDALKKHQAPATFFVVGNFISDNPDLIRRMVSEGHTVGNHTMTHPDMSGISSKDDFLKQLNGVEELYESVTGEKMSKFYRPPQGIYSTSNLAMAQELGYSTFFWSLAYVDWIQNQQPSREEAFQKLLGRIHPGAIVLLHNTSSTNGLILDDLLTKWEEMGYRFCSLKELTGA</sequence>
<gene>
    <name evidence="2" type="ORF">RUMOBE_02822</name>
</gene>
<dbReference type="InterPro" id="IPR050248">
    <property type="entry name" value="Polysacc_deacetylase_ArnD"/>
</dbReference>
<evidence type="ECO:0000313" key="3">
    <source>
        <dbReference type="Proteomes" id="UP000006002"/>
    </source>
</evidence>
<reference evidence="2 3" key="1">
    <citation type="submission" date="2007-03" db="EMBL/GenBank/DDBJ databases">
        <authorList>
            <person name="Fulton L."/>
            <person name="Clifton S."/>
            <person name="Fulton B."/>
            <person name="Xu J."/>
            <person name="Minx P."/>
            <person name="Pepin K.H."/>
            <person name="Johnson M."/>
            <person name="Thiruvilangam P."/>
            <person name="Bhonagiri V."/>
            <person name="Nash W.E."/>
            <person name="Mardis E.R."/>
            <person name="Wilson R.K."/>
        </authorList>
    </citation>
    <scope>NUCLEOTIDE SEQUENCE [LARGE SCALE GENOMIC DNA]</scope>
    <source>
        <strain evidence="2 3">ATCC 29174</strain>
    </source>
</reference>
<protein>
    <submittedName>
        <fullName evidence="2">Putative delta-lactam-biosynthetic de-N-acetylase</fullName>
    </submittedName>
</protein>
<proteinExistence type="predicted"/>
<organism evidence="2 3">
    <name type="scientific">Blautia obeum ATCC 29174</name>
    <dbReference type="NCBI Taxonomy" id="411459"/>
    <lineage>
        <taxon>Bacteria</taxon>
        <taxon>Bacillati</taxon>
        <taxon>Bacillota</taxon>
        <taxon>Clostridia</taxon>
        <taxon>Lachnospirales</taxon>
        <taxon>Lachnospiraceae</taxon>
        <taxon>Blautia</taxon>
    </lineage>
</organism>
<dbReference type="HOGENOM" id="CLU_021264_12_1_9"/>
<dbReference type="Gene3D" id="3.20.20.370">
    <property type="entry name" value="Glycoside hydrolase/deacetylase"/>
    <property type="match status" value="1"/>
</dbReference>
<feature type="domain" description="NodB homology" evidence="1">
    <location>
        <begin position="104"/>
        <end position="286"/>
    </location>
</feature>